<organism evidence="9">
    <name type="scientific">Dichomitus squalens</name>
    <dbReference type="NCBI Taxonomy" id="114155"/>
    <lineage>
        <taxon>Eukaryota</taxon>
        <taxon>Fungi</taxon>
        <taxon>Dikarya</taxon>
        <taxon>Basidiomycota</taxon>
        <taxon>Agaricomycotina</taxon>
        <taxon>Agaricomycetes</taxon>
        <taxon>Polyporales</taxon>
        <taxon>Polyporaceae</taxon>
        <taxon>Dichomitus</taxon>
    </lineage>
</organism>
<dbReference type="GO" id="GO:0004674">
    <property type="term" value="F:protein serine/threonine kinase activity"/>
    <property type="evidence" value="ECO:0007669"/>
    <property type="project" value="UniProtKB-KW"/>
</dbReference>
<evidence type="ECO:0000256" key="4">
    <source>
        <dbReference type="ARBA" id="ARBA00022777"/>
    </source>
</evidence>
<evidence type="ECO:0000256" key="6">
    <source>
        <dbReference type="PROSITE-ProRule" id="PRU10141"/>
    </source>
</evidence>
<dbReference type="InterPro" id="IPR008271">
    <property type="entry name" value="Ser/Thr_kinase_AS"/>
</dbReference>
<evidence type="ECO:0000313" key="9">
    <source>
        <dbReference type="EMBL" id="TBU28559.1"/>
    </source>
</evidence>
<evidence type="ECO:0000259" key="8">
    <source>
        <dbReference type="PROSITE" id="PS50011"/>
    </source>
</evidence>
<feature type="region of interest" description="Disordered" evidence="7">
    <location>
        <begin position="151"/>
        <end position="374"/>
    </location>
</feature>
<dbReference type="InterPro" id="IPR011009">
    <property type="entry name" value="Kinase-like_dom_sf"/>
</dbReference>
<feature type="region of interest" description="Disordered" evidence="7">
    <location>
        <begin position="1"/>
        <end position="46"/>
    </location>
</feature>
<feature type="compositionally biased region" description="Low complexity" evidence="7">
    <location>
        <begin position="180"/>
        <end position="190"/>
    </location>
</feature>
<dbReference type="PROSITE" id="PS50011">
    <property type="entry name" value="PROTEIN_KINASE_DOM"/>
    <property type="match status" value="1"/>
</dbReference>
<feature type="region of interest" description="Disordered" evidence="7">
    <location>
        <begin position="381"/>
        <end position="400"/>
    </location>
</feature>
<evidence type="ECO:0000256" key="1">
    <source>
        <dbReference type="ARBA" id="ARBA00022527"/>
    </source>
</evidence>
<dbReference type="SMART" id="SM00220">
    <property type="entry name" value="S_TKc"/>
    <property type="match status" value="1"/>
</dbReference>
<feature type="compositionally biased region" description="Basic and acidic residues" evidence="7">
    <location>
        <begin position="270"/>
        <end position="297"/>
    </location>
</feature>
<evidence type="ECO:0000256" key="5">
    <source>
        <dbReference type="ARBA" id="ARBA00022840"/>
    </source>
</evidence>
<name>A0A4Q9MLU7_9APHY</name>
<evidence type="ECO:0000256" key="3">
    <source>
        <dbReference type="ARBA" id="ARBA00022741"/>
    </source>
</evidence>
<accession>A0A4Q9MLU7</accession>
<dbReference type="PROSITE" id="PS00107">
    <property type="entry name" value="PROTEIN_KINASE_ATP"/>
    <property type="match status" value="1"/>
</dbReference>
<dbReference type="GO" id="GO:0005524">
    <property type="term" value="F:ATP binding"/>
    <property type="evidence" value="ECO:0007669"/>
    <property type="project" value="UniProtKB-UniRule"/>
</dbReference>
<dbReference type="GO" id="GO:0034501">
    <property type="term" value="P:protein localization to kinetochore"/>
    <property type="evidence" value="ECO:0007669"/>
    <property type="project" value="TreeGrafter"/>
</dbReference>
<dbReference type="PANTHER" id="PTHR22974">
    <property type="entry name" value="MIXED LINEAGE PROTEIN KINASE"/>
    <property type="match status" value="1"/>
</dbReference>
<dbReference type="EMBL" id="ML143420">
    <property type="protein sequence ID" value="TBU28559.1"/>
    <property type="molecule type" value="Genomic_DNA"/>
</dbReference>
<dbReference type="Pfam" id="PF00069">
    <property type="entry name" value="Pkinase"/>
    <property type="match status" value="1"/>
</dbReference>
<dbReference type="InterPro" id="IPR000719">
    <property type="entry name" value="Prot_kinase_dom"/>
</dbReference>
<feature type="compositionally biased region" description="Polar residues" evidence="7">
    <location>
        <begin position="33"/>
        <end position="43"/>
    </location>
</feature>
<dbReference type="GO" id="GO:0033316">
    <property type="term" value="P:meiotic spindle assembly checkpoint signaling"/>
    <property type="evidence" value="ECO:0007669"/>
    <property type="project" value="TreeGrafter"/>
</dbReference>
<dbReference type="Gene3D" id="3.30.200.20">
    <property type="entry name" value="Phosphorylase Kinase, domain 1"/>
    <property type="match status" value="1"/>
</dbReference>
<dbReference type="OrthoDB" id="20524at2759"/>
<keyword evidence="5 6" id="KW-0067">ATP-binding</keyword>
<reference evidence="9" key="1">
    <citation type="submission" date="2019-01" db="EMBL/GenBank/DDBJ databases">
        <title>Draft genome sequences of three monokaryotic isolates of the white-rot basidiomycete fungus Dichomitus squalens.</title>
        <authorList>
            <consortium name="DOE Joint Genome Institute"/>
            <person name="Lopez S.C."/>
            <person name="Andreopoulos B."/>
            <person name="Pangilinan J."/>
            <person name="Lipzen A."/>
            <person name="Riley R."/>
            <person name="Ahrendt S."/>
            <person name="Ng V."/>
            <person name="Barry K."/>
            <person name="Daum C."/>
            <person name="Grigoriev I.V."/>
            <person name="Hilden K.S."/>
            <person name="Makela M.R."/>
            <person name="de Vries R.P."/>
        </authorList>
    </citation>
    <scope>NUCLEOTIDE SEQUENCE [LARGE SCALE GENOMIC DNA]</scope>
    <source>
        <strain evidence="9">OM18370.1</strain>
    </source>
</reference>
<gene>
    <name evidence="9" type="ORF">BD311DRAFT_806815</name>
</gene>
<keyword evidence="4 9" id="KW-0418">Kinase</keyword>
<dbReference type="GO" id="GO:0004712">
    <property type="term" value="F:protein serine/threonine/tyrosine kinase activity"/>
    <property type="evidence" value="ECO:0007669"/>
    <property type="project" value="TreeGrafter"/>
</dbReference>
<dbReference type="InterPro" id="IPR027084">
    <property type="entry name" value="Mps1_cat"/>
</dbReference>
<dbReference type="CDD" id="cd14131">
    <property type="entry name" value="PKc_Mps1"/>
    <property type="match status" value="1"/>
</dbReference>
<dbReference type="GO" id="GO:0098813">
    <property type="term" value="P:nuclear chromosome segregation"/>
    <property type="evidence" value="ECO:0007669"/>
    <property type="project" value="UniProtKB-ARBA"/>
</dbReference>
<keyword evidence="2" id="KW-0808">Transferase</keyword>
<feature type="region of interest" description="Disordered" evidence="7">
    <location>
        <begin position="58"/>
        <end position="137"/>
    </location>
</feature>
<evidence type="ECO:0000256" key="2">
    <source>
        <dbReference type="ARBA" id="ARBA00022679"/>
    </source>
</evidence>
<feature type="domain" description="Protein kinase" evidence="8">
    <location>
        <begin position="410"/>
        <end position="707"/>
    </location>
</feature>
<protein>
    <submittedName>
        <fullName evidence="9">Kinase-like domain-containing protein</fullName>
    </submittedName>
</protein>
<feature type="compositionally biased region" description="Polar residues" evidence="7">
    <location>
        <begin position="111"/>
        <end position="127"/>
    </location>
</feature>
<dbReference type="GO" id="GO:0005634">
    <property type="term" value="C:nucleus"/>
    <property type="evidence" value="ECO:0007669"/>
    <property type="project" value="TreeGrafter"/>
</dbReference>
<feature type="compositionally biased region" description="Polar residues" evidence="7">
    <location>
        <begin position="389"/>
        <end position="400"/>
    </location>
</feature>
<keyword evidence="1" id="KW-0723">Serine/threonine-protein kinase</keyword>
<dbReference type="SUPFAM" id="SSF56112">
    <property type="entry name" value="Protein kinase-like (PK-like)"/>
    <property type="match status" value="1"/>
</dbReference>
<dbReference type="Proteomes" id="UP000292957">
    <property type="component" value="Unassembled WGS sequence"/>
</dbReference>
<dbReference type="FunFam" id="3.30.200.20:FF:000131">
    <property type="entry name" value="Dual specificity protein kinase TTK"/>
    <property type="match status" value="1"/>
</dbReference>
<dbReference type="PROSITE" id="PS00108">
    <property type="entry name" value="PROTEIN_KINASE_ST"/>
    <property type="match status" value="1"/>
</dbReference>
<feature type="binding site" evidence="6">
    <location>
        <position position="438"/>
    </location>
    <ligand>
        <name>ATP</name>
        <dbReference type="ChEBI" id="CHEBI:30616"/>
    </ligand>
</feature>
<dbReference type="AlphaFoldDB" id="A0A4Q9MLU7"/>
<proteinExistence type="predicted"/>
<evidence type="ECO:0000256" key="7">
    <source>
        <dbReference type="SAM" id="MobiDB-lite"/>
    </source>
</evidence>
<dbReference type="Gene3D" id="1.10.510.10">
    <property type="entry name" value="Transferase(Phosphotransferase) domain 1"/>
    <property type="match status" value="1"/>
</dbReference>
<feature type="compositionally biased region" description="Pro residues" evidence="7">
    <location>
        <begin position="13"/>
        <end position="27"/>
    </location>
</feature>
<dbReference type="GO" id="GO:0007094">
    <property type="term" value="P:mitotic spindle assembly checkpoint signaling"/>
    <property type="evidence" value="ECO:0007669"/>
    <property type="project" value="TreeGrafter"/>
</dbReference>
<dbReference type="InterPro" id="IPR017441">
    <property type="entry name" value="Protein_kinase_ATP_BS"/>
</dbReference>
<keyword evidence="3 6" id="KW-0547">Nucleotide-binding</keyword>
<sequence length="793" mass="86573">MFTSSYTLVEAPAPSPGTPSHSPPPSRDGPQKVQVSPANSDDSSIACDLSDLSFNYERNSRGEIVRVSKGSSKASSTPPTPSDSPPKAPSPVLGGPAATYSRPPPLARSESLPQESLYQPRQFQRATSGPLAITPAGTSRGFSALAATNAATGRKLGGARRVRLEDLPEGDVQPKPNTQPAAPFPSAATAFDEKENQRARAIRPARSIGKSLGFERIPEVPSGEEQHAPQPIRPRRSASLSDAPPPIDPLPERPIAGHARPGTGLGARRVTLEEKLRQEREIALEEGYARREAEEAAARAAQAQGAGQGYVPAPSPTHVARPHLRHERKDSDTMRGGSGSPTAVDPPRHRRSPTALDAQAHKQGHWEEGELQQPPIQATKSAPVPLTAAPSQSGERGGSSRTIIVNKKGYQRLDLLGKGGSSRVFRVMTGSHEIFALKRVALDKVDADTMSGYMNEIALLKRLEGNQRIIRLLDSEVKQGGGSSKGALFLVMECGEIDLAKLLQEQQKEPMDPVWVAYYWKQMLQAVHVIHEEKIVHSDLKPANFVLVKGQLKLIDFGIANAIANDTTNIQRDHQIGTVNYMSPEAIELPEGMRRLKVGRPSDVWSLGCILYQMVYGQPPFQNFNVYQKMKVIPDESHVIEFPEYAVPVAQRRKDASATTGTGSPPQKLEHLRVRVPQSIINTMKSCLVRNPKARATIPELLQQNWLEPEPSRAPSPSPPPPQYPELQLREDETIINPHYMRQLLEYGLRRGADGIDGWTEERLAAEAERLVSELKHINRDAALSAAASRQMS</sequence>
<dbReference type="GO" id="GO:0000776">
    <property type="term" value="C:kinetochore"/>
    <property type="evidence" value="ECO:0007669"/>
    <property type="project" value="TreeGrafter"/>
</dbReference>
<feature type="compositionally biased region" description="Pro residues" evidence="7">
    <location>
        <begin position="78"/>
        <end position="89"/>
    </location>
</feature>
<dbReference type="PANTHER" id="PTHR22974:SF21">
    <property type="entry name" value="DUAL SPECIFICITY PROTEIN KINASE TTK"/>
    <property type="match status" value="1"/>
</dbReference>